<feature type="chain" id="PRO_5046642488" evidence="1">
    <location>
        <begin position="20"/>
        <end position="167"/>
    </location>
</feature>
<name>A0ABY2G417_9FLAO</name>
<keyword evidence="3" id="KW-1185">Reference proteome</keyword>
<sequence length="167" mass="19920">MKKQVLIIFLLLISMKSFACSCECNWNCRFGAISDNQEFVALIKVIEYSDFLEEETYGYDGKMPYSMTVEVVKKYKGSESRKRFKVWGDNGILCRPYITEFEVGKYYLIAPSKIENDLDDEQNGDYDFFSCWNDYLKVDYDKKIAYGEYSWWRKEITLEKFEQKLEK</sequence>
<proteinExistence type="predicted"/>
<comment type="caution">
    <text evidence="2">The sequence shown here is derived from an EMBL/GenBank/DDBJ whole genome shotgun (WGS) entry which is preliminary data.</text>
</comment>
<dbReference type="RefSeq" id="WP_134200030.1">
    <property type="nucleotide sequence ID" value="NZ_SOQZ01000004.1"/>
</dbReference>
<feature type="signal peptide" evidence="1">
    <location>
        <begin position="1"/>
        <end position="19"/>
    </location>
</feature>
<reference evidence="2 3" key="1">
    <citation type="submission" date="2019-03" db="EMBL/GenBank/DDBJ databases">
        <title>Genomic Encyclopedia of Type Strains, Phase III (KMG-III): the genomes of soil and plant-associated and newly described type strains.</title>
        <authorList>
            <person name="Whitman W."/>
        </authorList>
    </citation>
    <scope>NUCLEOTIDE SEQUENCE [LARGE SCALE GENOMIC DNA]</scope>
    <source>
        <strain evidence="2 3">CGMCC 1.10957</strain>
    </source>
</reference>
<dbReference type="EMBL" id="SOQZ01000004">
    <property type="protein sequence ID" value="TDY11250.1"/>
    <property type="molecule type" value="Genomic_DNA"/>
</dbReference>
<protein>
    <submittedName>
        <fullName evidence="2">Uncharacterized protein</fullName>
    </submittedName>
</protein>
<gene>
    <name evidence="2" type="ORF">A8975_1887</name>
</gene>
<organism evidence="2 3">
    <name type="scientific">Meridianimaribacter flavus</name>
    <dbReference type="NCBI Taxonomy" id="571115"/>
    <lineage>
        <taxon>Bacteria</taxon>
        <taxon>Pseudomonadati</taxon>
        <taxon>Bacteroidota</taxon>
        <taxon>Flavobacteriia</taxon>
        <taxon>Flavobacteriales</taxon>
        <taxon>Flavobacteriaceae</taxon>
        <taxon>Meridianimaribacter</taxon>
    </lineage>
</organism>
<accession>A0ABY2G417</accession>
<evidence type="ECO:0000256" key="1">
    <source>
        <dbReference type="SAM" id="SignalP"/>
    </source>
</evidence>
<evidence type="ECO:0000313" key="2">
    <source>
        <dbReference type="EMBL" id="TDY11250.1"/>
    </source>
</evidence>
<evidence type="ECO:0000313" key="3">
    <source>
        <dbReference type="Proteomes" id="UP000294930"/>
    </source>
</evidence>
<dbReference type="Proteomes" id="UP000294930">
    <property type="component" value="Unassembled WGS sequence"/>
</dbReference>
<keyword evidence="1" id="KW-0732">Signal</keyword>